<dbReference type="PATRIC" id="fig|545697.3.peg.1834"/>
<dbReference type="HOGENOM" id="CLU_031275_8_1_9"/>
<proteinExistence type="inferred from homology"/>
<dbReference type="GO" id="GO:0055085">
    <property type="term" value="P:transmembrane transport"/>
    <property type="evidence" value="ECO:0007669"/>
    <property type="project" value="TreeGrafter"/>
</dbReference>
<dbReference type="InterPro" id="IPR002549">
    <property type="entry name" value="AI-2E-like"/>
</dbReference>
<dbReference type="RefSeq" id="WP_005213590.1">
    <property type="nucleotide sequence ID" value="NZ_KB291645.1"/>
</dbReference>
<evidence type="ECO:0000256" key="6">
    <source>
        <dbReference type="ARBA" id="ARBA00022989"/>
    </source>
</evidence>
<comment type="subcellular location">
    <subcellularLocation>
        <location evidence="1">Cell membrane</location>
        <topology evidence="1">Multi-pass membrane protein</topology>
    </subcellularLocation>
</comment>
<dbReference type="Proteomes" id="UP000010420">
    <property type="component" value="Unassembled WGS sequence"/>
</dbReference>
<dbReference type="AlphaFoldDB" id="L1QFB4"/>
<evidence type="ECO:0000256" key="1">
    <source>
        <dbReference type="ARBA" id="ARBA00004651"/>
    </source>
</evidence>
<feature type="transmembrane region" description="Helical" evidence="8">
    <location>
        <begin position="152"/>
        <end position="170"/>
    </location>
</feature>
<organism evidence="9 10">
    <name type="scientific">Clostridium celatum DSM 1785</name>
    <dbReference type="NCBI Taxonomy" id="545697"/>
    <lineage>
        <taxon>Bacteria</taxon>
        <taxon>Bacillati</taxon>
        <taxon>Bacillota</taxon>
        <taxon>Clostridia</taxon>
        <taxon>Eubacteriales</taxon>
        <taxon>Clostridiaceae</taxon>
        <taxon>Clostridium</taxon>
    </lineage>
</organism>
<dbReference type="STRING" id="545697.HMPREF0216_01863"/>
<feature type="transmembrane region" description="Helical" evidence="8">
    <location>
        <begin position="234"/>
        <end position="263"/>
    </location>
</feature>
<evidence type="ECO:0000256" key="2">
    <source>
        <dbReference type="ARBA" id="ARBA00009773"/>
    </source>
</evidence>
<dbReference type="PANTHER" id="PTHR21716:SF53">
    <property type="entry name" value="PERMEASE PERM-RELATED"/>
    <property type="match status" value="1"/>
</dbReference>
<keyword evidence="10" id="KW-1185">Reference proteome</keyword>
<sequence>MLKKYRAVIAKVALIILLLSVTILIYVYVGAIRSVVNILVISFIIAYALKPMKNYLCKKLHISSSKSSIFIILFFLLFFIGLLYCIVPAIIKESGNFGSMLDSIELYILTAVEKFNLNKIPVFETLYIQIGDKVNMMLNSVSNNLFDDMMDIMENLVGLAVVPIITYYLLADGEFIYNKVLLIFPTNKRILIKRINSNIDKILSKYIISQLLLCLIIGVLSFILLLVLRVKFPFVLSIINAIANIIPYFGPIIGGVPIIFIALTGSVTKGILATIGVIVIQQVEGNFLAPKITGDSTNMHPIIIIILLILGEKLGGVIGMILIVPIAVIIKVIYDDINYYLF</sequence>
<evidence type="ECO:0000256" key="5">
    <source>
        <dbReference type="ARBA" id="ARBA00022692"/>
    </source>
</evidence>
<keyword evidence="3" id="KW-0813">Transport</keyword>
<evidence type="ECO:0000313" key="9">
    <source>
        <dbReference type="EMBL" id="EKY26678.1"/>
    </source>
</evidence>
<keyword evidence="4" id="KW-1003">Cell membrane</keyword>
<name>L1QFB4_9CLOT</name>
<accession>L1QFB4</accession>
<dbReference type="OrthoDB" id="9793390at2"/>
<dbReference type="PANTHER" id="PTHR21716">
    <property type="entry name" value="TRANSMEMBRANE PROTEIN"/>
    <property type="match status" value="1"/>
</dbReference>
<dbReference type="eggNOG" id="COG0628">
    <property type="taxonomic scope" value="Bacteria"/>
</dbReference>
<dbReference type="EMBL" id="AMEZ01000053">
    <property type="protein sequence ID" value="EKY26678.1"/>
    <property type="molecule type" value="Genomic_DNA"/>
</dbReference>
<feature type="transmembrane region" description="Helical" evidence="8">
    <location>
        <begin position="7"/>
        <end position="26"/>
    </location>
</feature>
<feature type="transmembrane region" description="Helical" evidence="8">
    <location>
        <begin position="301"/>
        <end position="334"/>
    </location>
</feature>
<evidence type="ECO:0000256" key="3">
    <source>
        <dbReference type="ARBA" id="ARBA00022448"/>
    </source>
</evidence>
<comment type="similarity">
    <text evidence="2">Belongs to the autoinducer-2 exporter (AI-2E) (TC 2.A.86) family.</text>
</comment>
<evidence type="ECO:0000256" key="4">
    <source>
        <dbReference type="ARBA" id="ARBA00022475"/>
    </source>
</evidence>
<evidence type="ECO:0000256" key="7">
    <source>
        <dbReference type="ARBA" id="ARBA00023136"/>
    </source>
</evidence>
<gene>
    <name evidence="9" type="ORF">HMPREF0216_01863</name>
</gene>
<keyword evidence="7 8" id="KW-0472">Membrane</keyword>
<evidence type="ECO:0000313" key="10">
    <source>
        <dbReference type="Proteomes" id="UP000010420"/>
    </source>
</evidence>
<comment type="caution">
    <text evidence="9">The sequence shown here is derived from an EMBL/GenBank/DDBJ whole genome shotgun (WGS) entry which is preliminary data.</text>
</comment>
<protein>
    <recommendedName>
        <fullName evidence="11">ATP synthase F0, A subunit</fullName>
    </recommendedName>
</protein>
<evidence type="ECO:0008006" key="11">
    <source>
        <dbReference type="Google" id="ProtNLM"/>
    </source>
</evidence>
<feature type="transmembrane region" description="Helical" evidence="8">
    <location>
        <begin position="206"/>
        <end position="228"/>
    </location>
</feature>
<dbReference type="GO" id="GO:0005886">
    <property type="term" value="C:plasma membrane"/>
    <property type="evidence" value="ECO:0007669"/>
    <property type="project" value="UniProtKB-SubCell"/>
</dbReference>
<keyword evidence="5 8" id="KW-0812">Transmembrane</keyword>
<reference evidence="9 10" key="1">
    <citation type="submission" date="2012-05" db="EMBL/GenBank/DDBJ databases">
        <authorList>
            <person name="Weinstock G."/>
            <person name="Sodergren E."/>
            <person name="Lobos E.A."/>
            <person name="Fulton L."/>
            <person name="Fulton R."/>
            <person name="Courtney L."/>
            <person name="Fronick C."/>
            <person name="O'Laughlin M."/>
            <person name="Godfrey J."/>
            <person name="Wilson R.M."/>
            <person name="Miner T."/>
            <person name="Farmer C."/>
            <person name="Delehaunty K."/>
            <person name="Cordes M."/>
            <person name="Minx P."/>
            <person name="Tomlinson C."/>
            <person name="Chen J."/>
            <person name="Wollam A."/>
            <person name="Pepin K.H."/>
            <person name="Bhonagiri V."/>
            <person name="Zhang X."/>
            <person name="Suruliraj S."/>
            <person name="Warren W."/>
            <person name="Mitreva M."/>
            <person name="Mardis E.R."/>
            <person name="Wilson R.K."/>
        </authorList>
    </citation>
    <scope>NUCLEOTIDE SEQUENCE [LARGE SCALE GENOMIC DNA]</scope>
    <source>
        <strain evidence="9 10">DSM 1785</strain>
    </source>
</reference>
<feature type="transmembrane region" description="Helical" evidence="8">
    <location>
        <begin position="32"/>
        <end position="49"/>
    </location>
</feature>
<dbReference type="Pfam" id="PF01594">
    <property type="entry name" value="AI-2E_transport"/>
    <property type="match status" value="1"/>
</dbReference>
<keyword evidence="6 8" id="KW-1133">Transmembrane helix</keyword>
<feature type="transmembrane region" description="Helical" evidence="8">
    <location>
        <begin position="69"/>
        <end position="91"/>
    </location>
</feature>
<evidence type="ECO:0000256" key="8">
    <source>
        <dbReference type="SAM" id="Phobius"/>
    </source>
</evidence>